<dbReference type="AlphaFoldDB" id="A0ABD5NU27"/>
<dbReference type="RefSeq" id="WP_256532514.1">
    <property type="nucleotide sequence ID" value="NZ_CP101824.1"/>
</dbReference>
<keyword evidence="2" id="KW-0812">Transmembrane</keyword>
<accession>A0ABD5NU27</accession>
<name>A0ABD5NU27_9EURY</name>
<evidence type="ECO:0008006" key="5">
    <source>
        <dbReference type="Google" id="ProtNLM"/>
    </source>
</evidence>
<evidence type="ECO:0000313" key="4">
    <source>
        <dbReference type="Proteomes" id="UP001595846"/>
    </source>
</evidence>
<keyword evidence="2" id="KW-1133">Transmembrane helix</keyword>
<reference evidence="3 4" key="1">
    <citation type="journal article" date="2019" name="Int. J. Syst. Evol. Microbiol.">
        <title>The Global Catalogue of Microorganisms (GCM) 10K type strain sequencing project: providing services to taxonomists for standard genome sequencing and annotation.</title>
        <authorList>
            <consortium name="The Broad Institute Genomics Platform"/>
            <consortium name="The Broad Institute Genome Sequencing Center for Infectious Disease"/>
            <person name="Wu L."/>
            <person name="Ma J."/>
        </authorList>
    </citation>
    <scope>NUCLEOTIDE SEQUENCE [LARGE SCALE GENOMIC DNA]</scope>
    <source>
        <strain evidence="3 4">IBRC-M 10256</strain>
    </source>
</reference>
<keyword evidence="4" id="KW-1185">Reference proteome</keyword>
<comment type="caution">
    <text evidence="3">The sequence shown here is derived from an EMBL/GenBank/DDBJ whole genome shotgun (WGS) entry which is preliminary data.</text>
</comment>
<proteinExistence type="predicted"/>
<organism evidence="3 4">
    <name type="scientific">Halovivax cerinus</name>
    <dbReference type="NCBI Taxonomy" id="1487865"/>
    <lineage>
        <taxon>Archaea</taxon>
        <taxon>Methanobacteriati</taxon>
        <taxon>Methanobacteriota</taxon>
        <taxon>Stenosarchaea group</taxon>
        <taxon>Halobacteria</taxon>
        <taxon>Halobacteriales</taxon>
        <taxon>Natrialbaceae</taxon>
        <taxon>Halovivax</taxon>
    </lineage>
</organism>
<protein>
    <recommendedName>
        <fullName evidence="5">Cardiolipin synthase N-terminal domain-containing protein</fullName>
    </recommendedName>
</protein>
<gene>
    <name evidence="3" type="ORF">ACFOUR_17920</name>
</gene>
<evidence type="ECO:0000313" key="3">
    <source>
        <dbReference type="EMBL" id="MFC3960235.1"/>
    </source>
</evidence>
<dbReference type="GeneID" id="73901605"/>
<feature type="transmembrane region" description="Helical" evidence="2">
    <location>
        <begin position="33"/>
        <end position="51"/>
    </location>
</feature>
<feature type="region of interest" description="Disordered" evidence="1">
    <location>
        <begin position="60"/>
        <end position="84"/>
    </location>
</feature>
<evidence type="ECO:0000256" key="2">
    <source>
        <dbReference type="SAM" id="Phobius"/>
    </source>
</evidence>
<sequence length="119" mass="12418">MLFALFVVYTALCLAAALWVGYDARTNSPHSPLLWASTAFFGGIVGLLLYANLGRRPHAGGGGVGATSAGRGERSGAGTPPLRDCPNCRARELASAEQCRFCGSALDPDTTDGPWFATQ</sequence>
<keyword evidence="2" id="KW-0472">Membrane</keyword>
<dbReference type="Proteomes" id="UP001595846">
    <property type="component" value="Unassembled WGS sequence"/>
</dbReference>
<evidence type="ECO:0000256" key="1">
    <source>
        <dbReference type="SAM" id="MobiDB-lite"/>
    </source>
</evidence>
<dbReference type="EMBL" id="JBHSAQ010000016">
    <property type="protein sequence ID" value="MFC3960235.1"/>
    <property type="molecule type" value="Genomic_DNA"/>
</dbReference>